<feature type="transmembrane region" description="Helical" evidence="1">
    <location>
        <begin position="22"/>
        <end position="43"/>
    </location>
</feature>
<dbReference type="HOGENOM" id="CLU_2659467_0_0_1"/>
<dbReference type="Proteomes" id="UP000026915">
    <property type="component" value="Chromosome 2"/>
</dbReference>
<keyword evidence="3" id="KW-1185">Reference proteome</keyword>
<dbReference type="EMBL" id="CM001880">
    <property type="protein sequence ID" value="EOX99775.1"/>
    <property type="molecule type" value="Genomic_DNA"/>
</dbReference>
<proteinExistence type="predicted"/>
<evidence type="ECO:0000313" key="3">
    <source>
        <dbReference type="Proteomes" id="UP000026915"/>
    </source>
</evidence>
<dbReference type="Gramene" id="EOX99775">
    <property type="protein sequence ID" value="EOX99775"/>
    <property type="gene ID" value="TCM_008688"/>
</dbReference>
<dbReference type="AlphaFoldDB" id="A0A061E493"/>
<name>A0A061E493_THECC</name>
<dbReference type="InParanoid" id="A0A061E493"/>
<gene>
    <name evidence="2" type="ORF">TCM_008688</name>
</gene>
<keyword evidence="1" id="KW-0812">Transmembrane</keyword>
<keyword evidence="1" id="KW-0472">Membrane</keyword>
<keyword evidence="1" id="KW-1133">Transmembrane helix</keyword>
<evidence type="ECO:0000313" key="2">
    <source>
        <dbReference type="EMBL" id="EOX99775.1"/>
    </source>
</evidence>
<evidence type="ECO:0000256" key="1">
    <source>
        <dbReference type="SAM" id="Phobius"/>
    </source>
</evidence>
<organism evidence="2 3">
    <name type="scientific">Theobroma cacao</name>
    <name type="common">Cacao</name>
    <name type="synonym">Cocoa</name>
    <dbReference type="NCBI Taxonomy" id="3641"/>
    <lineage>
        <taxon>Eukaryota</taxon>
        <taxon>Viridiplantae</taxon>
        <taxon>Streptophyta</taxon>
        <taxon>Embryophyta</taxon>
        <taxon>Tracheophyta</taxon>
        <taxon>Spermatophyta</taxon>
        <taxon>Magnoliopsida</taxon>
        <taxon>eudicotyledons</taxon>
        <taxon>Gunneridae</taxon>
        <taxon>Pentapetalae</taxon>
        <taxon>rosids</taxon>
        <taxon>malvids</taxon>
        <taxon>Malvales</taxon>
        <taxon>Malvaceae</taxon>
        <taxon>Byttnerioideae</taxon>
        <taxon>Theobroma</taxon>
    </lineage>
</organism>
<protein>
    <submittedName>
        <fullName evidence="2">Uncharacterized protein</fullName>
    </submittedName>
</protein>
<sequence>MLPRLGRNSINNNQLKKTSDEFLAFLLVVPLCLPSFSLSWLVYEEGLINLHIRVGLARKHRRFNTVHFRLSHGQTK</sequence>
<reference evidence="2 3" key="1">
    <citation type="journal article" date="2013" name="Genome Biol.">
        <title>The genome sequence of the most widely cultivated cacao type and its use to identify candidate genes regulating pod color.</title>
        <authorList>
            <person name="Motamayor J.C."/>
            <person name="Mockaitis K."/>
            <person name="Schmutz J."/>
            <person name="Haiminen N."/>
            <person name="Iii D.L."/>
            <person name="Cornejo O."/>
            <person name="Findley S.D."/>
            <person name="Zheng P."/>
            <person name="Utro F."/>
            <person name="Royaert S."/>
            <person name="Saski C."/>
            <person name="Jenkins J."/>
            <person name="Podicheti R."/>
            <person name="Zhao M."/>
            <person name="Scheffler B.E."/>
            <person name="Stack J.C."/>
            <person name="Feltus F.A."/>
            <person name="Mustiga G.M."/>
            <person name="Amores F."/>
            <person name="Phillips W."/>
            <person name="Marelli J.P."/>
            <person name="May G.D."/>
            <person name="Shapiro H."/>
            <person name="Ma J."/>
            <person name="Bustamante C.D."/>
            <person name="Schnell R.J."/>
            <person name="Main D."/>
            <person name="Gilbert D."/>
            <person name="Parida L."/>
            <person name="Kuhn D.N."/>
        </authorList>
    </citation>
    <scope>NUCLEOTIDE SEQUENCE [LARGE SCALE GENOMIC DNA]</scope>
    <source>
        <strain evidence="3">cv. Matina 1-6</strain>
    </source>
</reference>
<accession>A0A061E493</accession>